<sequence>MLSGSCTLAWASSSEVMDATLGGTSTPAKEGEGPGWAALWLTDSAENECLFLAFFFPSPLRWPFPFPLDGEALGEGPGEQGPNGAGSELGPGPGEEEEKQVVDRSERRGEGEDKREERESSGVTFQSLGSHPEQVFVAFPRSFLLAAFQKTSSITIITYNSWPSETPFVGISISSKSFISSLLIQNTSSWKLRQEDVLHIQRDTHTTQISSSPAGPPSLSSHC</sequence>
<comment type="caution">
    <text evidence="2">The sequence shown here is derived from an EMBL/GenBank/DDBJ whole genome shotgun (WGS) entry which is preliminary data.</text>
</comment>
<evidence type="ECO:0000313" key="3">
    <source>
        <dbReference type="Proteomes" id="UP000518266"/>
    </source>
</evidence>
<reference evidence="2 3" key="1">
    <citation type="submission" date="2020-03" db="EMBL/GenBank/DDBJ databases">
        <title>Dissostichus mawsoni Genome sequencing and assembly.</title>
        <authorList>
            <person name="Park H."/>
        </authorList>
    </citation>
    <scope>NUCLEOTIDE SEQUENCE [LARGE SCALE GENOMIC DNA]</scope>
    <source>
        <strain evidence="2">DM0001</strain>
        <tissue evidence="2">Muscle</tissue>
    </source>
</reference>
<gene>
    <name evidence="2" type="ORF">F7725_001837</name>
</gene>
<dbReference type="Proteomes" id="UP000518266">
    <property type="component" value="Unassembled WGS sequence"/>
</dbReference>
<feature type="region of interest" description="Disordered" evidence="1">
    <location>
        <begin position="204"/>
        <end position="223"/>
    </location>
</feature>
<feature type="compositionally biased region" description="Gly residues" evidence="1">
    <location>
        <begin position="73"/>
        <end position="93"/>
    </location>
</feature>
<keyword evidence="3" id="KW-1185">Reference proteome</keyword>
<feature type="compositionally biased region" description="Basic and acidic residues" evidence="1">
    <location>
        <begin position="99"/>
        <end position="120"/>
    </location>
</feature>
<feature type="compositionally biased region" description="Low complexity" evidence="1">
    <location>
        <begin position="210"/>
        <end position="223"/>
    </location>
</feature>
<organism evidence="2 3">
    <name type="scientific">Dissostichus mawsoni</name>
    <name type="common">Antarctic cod</name>
    <dbReference type="NCBI Taxonomy" id="36200"/>
    <lineage>
        <taxon>Eukaryota</taxon>
        <taxon>Metazoa</taxon>
        <taxon>Chordata</taxon>
        <taxon>Craniata</taxon>
        <taxon>Vertebrata</taxon>
        <taxon>Euteleostomi</taxon>
        <taxon>Actinopterygii</taxon>
        <taxon>Neopterygii</taxon>
        <taxon>Teleostei</taxon>
        <taxon>Neoteleostei</taxon>
        <taxon>Acanthomorphata</taxon>
        <taxon>Eupercaria</taxon>
        <taxon>Perciformes</taxon>
        <taxon>Notothenioidei</taxon>
        <taxon>Nototheniidae</taxon>
        <taxon>Dissostichus</taxon>
    </lineage>
</organism>
<dbReference type="EMBL" id="JAAKFY010000018">
    <property type="protein sequence ID" value="KAF3842988.1"/>
    <property type="molecule type" value="Genomic_DNA"/>
</dbReference>
<feature type="non-terminal residue" evidence="2">
    <location>
        <position position="1"/>
    </location>
</feature>
<dbReference type="AlphaFoldDB" id="A0A7J5Y3T5"/>
<protein>
    <submittedName>
        <fullName evidence="2">Uncharacterized protein</fullName>
    </submittedName>
</protein>
<dbReference type="OrthoDB" id="10545144at2759"/>
<accession>A0A7J5Y3T5</accession>
<name>A0A7J5Y3T5_DISMA</name>
<evidence type="ECO:0000256" key="1">
    <source>
        <dbReference type="SAM" id="MobiDB-lite"/>
    </source>
</evidence>
<evidence type="ECO:0000313" key="2">
    <source>
        <dbReference type="EMBL" id="KAF3842988.1"/>
    </source>
</evidence>
<proteinExistence type="predicted"/>
<feature type="region of interest" description="Disordered" evidence="1">
    <location>
        <begin position="71"/>
        <end position="125"/>
    </location>
</feature>